<dbReference type="InterPro" id="IPR001000">
    <property type="entry name" value="GH10_dom"/>
</dbReference>
<dbReference type="InterPro" id="IPR044846">
    <property type="entry name" value="GH10"/>
</dbReference>
<dbReference type="PROSITE" id="PS51760">
    <property type="entry name" value="GH10_2"/>
    <property type="match status" value="1"/>
</dbReference>
<feature type="signal peptide" evidence="7">
    <location>
        <begin position="1"/>
        <end position="44"/>
    </location>
</feature>
<keyword evidence="9" id="KW-0858">Xylan degradation</keyword>
<dbReference type="Pfam" id="PF00331">
    <property type="entry name" value="Glyco_hydro_10"/>
    <property type="match status" value="1"/>
</dbReference>
<dbReference type="InterPro" id="IPR003305">
    <property type="entry name" value="CenC_carb-bd"/>
</dbReference>
<evidence type="ECO:0000313" key="9">
    <source>
        <dbReference type="EMBL" id="GEN79687.1"/>
    </source>
</evidence>
<name>A0A511YWW0_9CELL</name>
<reference evidence="9 10" key="1">
    <citation type="submission" date="2019-07" db="EMBL/GenBank/DDBJ databases">
        <title>Whole genome shotgun sequence of Actinotalea fermentans NBRC 105374.</title>
        <authorList>
            <person name="Hosoyama A."/>
            <person name="Uohara A."/>
            <person name="Ohji S."/>
            <person name="Ichikawa N."/>
        </authorList>
    </citation>
    <scope>NUCLEOTIDE SEQUENCE [LARGE SCALE GENOMIC DNA]</scope>
    <source>
        <strain evidence="9 10">NBRC 105374</strain>
    </source>
</reference>
<evidence type="ECO:0000256" key="1">
    <source>
        <dbReference type="ARBA" id="ARBA00022737"/>
    </source>
</evidence>
<dbReference type="SUPFAM" id="SSF51445">
    <property type="entry name" value="(Trans)glycosidases"/>
    <property type="match status" value="1"/>
</dbReference>
<organism evidence="9 10">
    <name type="scientific">Actinotalea fermentans</name>
    <dbReference type="NCBI Taxonomy" id="43671"/>
    <lineage>
        <taxon>Bacteria</taxon>
        <taxon>Bacillati</taxon>
        <taxon>Actinomycetota</taxon>
        <taxon>Actinomycetes</taxon>
        <taxon>Micrococcales</taxon>
        <taxon>Cellulomonadaceae</taxon>
        <taxon>Actinotalea</taxon>
    </lineage>
</organism>
<evidence type="ECO:0000256" key="2">
    <source>
        <dbReference type="ARBA" id="ARBA00022801"/>
    </source>
</evidence>
<dbReference type="GO" id="GO:0031176">
    <property type="term" value="F:endo-1,4-beta-xylanase activity"/>
    <property type="evidence" value="ECO:0007669"/>
    <property type="project" value="UniProtKB-EC"/>
</dbReference>
<dbReference type="PRINTS" id="PR00134">
    <property type="entry name" value="GLHYDRLASE10"/>
</dbReference>
<dbReference type="InterPro" id="IPR008979">
    <property type="entry name" value="Galactose-bd-like_sf"/>
</dbReference>
<dbReference type="SUPFAM" id="SSF49785">
    <property type="entry name" value="Galactose-binding domain-like"/>
    <property type="match status" value="3"/>
</dbReference>
<comment type="similarity">
    <text evidence="6">Belongs to the glycosyl hydrolase 10 (cellulase F) family.</text>
</comment>
<dbReference type="EMBL" id="BJYK01000002">
    <property type="protein sequence ID" value="GEN79687.1"/>
    <property type="molecule type" value="Genomic_DNA"/>
</dbReference>
<comment type="caution">
    <text evidence="9">The sequence shown here is derived from an EMBL/GenBank/DDBJ whole genome shotgun (WGS) entry which is preliminary data.</text>
</comment>
<keyword evidence="2 6" id="KW-0378">Hydrolase</keyword>
<keyword evidence="7" id="KW-0732">Signal</keyword>
<dbReference type="PANTHER" id="PTHR31490">
    <property type="entry name" value="GLYCOSYL HYDROLASE"/>
    <property type="match status" value="1"/>
</dbReference>
<dbReference type="EC" id="3.2.1.8" evidence="6"/>
<comment type="catalytic activity">
    <reaction evidence="6">
        <text>Endohydrolysis of (1-&gt;4)-beta-D-xylosidic linkages in xylans.</text>
        <dbReference type="EC" id="3.2.1.8"/>
    </reaction>
</comment>
<dbReference type="GO" id="GO:0045493">
    <property type="term" value="P:xylan catabolic process"/>
    <property type="evidence" value="ECO:0007669"/>
    <property type="project" value="UniProtKB-KW"/>
</dbReference>
<keyword evidence="5 6" id="KW-0624">Polysaccharide degradation</keyword>
<proteinExistence type="inferred from homology"/>
<dbReference type="Pfam" id="PF02018">
    <property type="entry name" value="CBM_4_9"/>
    <property type="match status" value="3"/>
</dbReference>
<evidence type="ECO:0000259" key="8">
    <source>
        <dbReference type="PROSITE" id="PS51760"/>
    </source>
</evidence>
<evidence type="ECO:0000256" key="5">
    <source>
        <dbReference type="ARBA" id="ARBA00023326"/>
    </source>
</evidence>
<dbReference type="Gene3D" id="2.60.120.260">
    <property type="entry name" value="Galactose-binding domain-like"/>
    <property type="match status" value="3"/>
</dbReference>
<evidence type="ECO:0000313" key="10">
    <source>
        <dbReference type="Proteomes" id="UP000321484"/>
    </source>
</evidence>
<feature type="domain" description="GH10" evidence="8">
    <location>
        <begin position="507"/>
        <end position="849"/>
    </location>
</feature>
<evidence type="ECO:0000256" key="3">
    <source>
        <dbReference type="ARBA" id="ARBA00023277"/>
    </source>
</evidence>
<keyword evidence="3 6" id="KW-0119">Carbohydrate metabolism</keyword>
<keyword evidence="10" id="KW-1185">Reference proteome</keyword>
<evidence type="ECO:0000256" key="7">
    <source>
        <dbReference type="SAM" id="SignalP"/>
    </source>
</evidence>
<accession>A0A511YWW0</accession>
<dbReference type="PANTHER" id="PTHR31490:SF90">
    <property type="entry name" value="ENDO-1,4-BETA-XYLANASE A"/>
    <property type="match status" value="1"/>
</dbReference>
<protein>
    <recommendedName>
        <fullName evidence="6">Beta-xylanase</fullName>
        <ecNumber evidence="6">3.2.1.8</ecNumber>
    </recommendedName>
</protein>
<dbReference type="Gene3D" id="3.20.20.80">
    <property type="entry name" value="Glycosidases"/>
    <property type="match status" value="1"/>
</dbReference>
<dbReference type="Proteomes" id="UP000321484">
    <property type="component" value="Unassembled WGS sequence"/>
</dbReference>
<sequence>MAIGTATRKGATMRHSRSIRAVTAAVAAAAAGLISAVTALPVTAADTIVISSDFEDGAAAPWQARGSTIAVVDTDAHGGTHSLSVTGRTADWQGVQTDVVGLVTPGQTLTVSGWVKLQGEGSTTAKFTVNETTSSAYTQVTEPVTVDGTAWVEMTGTYTVPSGEAGLILYVEAAEPTASFLLDDLTVTAAGAQPGTVTVTGVDFDDETLGDWTTSGSPDLTYVDADGGKALSITRGADFDGIQSPTGLLEPGVVYTFSMRAKLPDNSPLDSSQIRFVVAPAYTWVANTTITKDGWSEVTGTYTVPADTADPTTLQVYLGTTDQAVGDYVILVDDVLITRPTGGGGAPVDLRFDFEDGLQGWQARDAQGTPTVAVTDTEAHGGAQAALVSDRAGQGDGIALDVTDVFEPGVTYDISAWVKMAAGEEPDGLWLSVQRVTEGASAFDTVGQFSGIGSTEWTQVTASYTMASADTALLYFETPWVSETDPGTTTPFLVDDITIRSQDAPVVQDLLPIKDTVDFPLGVAVDSRETTGSSAELTLRHFDQLTAENHMKVEAWYDDARTFRMHPEAITVMDFAQENDLRMYGHVLVWHSQTPDWFFQDDEGAPLTDSEADQQVLRDRLRTHIFNVAQAISDRYGAFGSDTNPLVAWDVVNEVVSDSAEFSDGLRRSEWHRILGEEFIDLAFTYANEAFNGEYAAEGASHPVQLFINDYNTEQSGKQDRYFALVSRLLERGVPVDGVGHQFHVSLSTPVASLAAALDRFATLPVVQAVTELDVTVGSPVTQANLVEQGYYYRDAFRIFREFHAATGDLFSATLWGLQDARSWRSEQAPLVFDGRLQAKPAYDGAVDGELPARLQAELSFQGSVPLDDAAAGSPEWQRLPLHAVEDVARFQTRWEADHLTVLAQVTDPTVDATDGLTFAVGDATYAIGRDGAGDVAGLVAETEAGWSAVVHLPLTDAAQGDDLSFDLRVTDGEVTTGWNAPGVLGTLTLVEPLSFVQVAEAPEAPVVDGAVDEAWALANAVTTDT</sequence>
<dbReference type="InterPro" id="IPR017853">
    <property type="entry name" value="GH"/>
</dbReference>
<dbReference type="SMART" id="SM00633">
    <property type="entry name" value="Glyco_10"/>
    <property type="match status" value="1"/>
</dbReference>
<dbReference type="AlphaFoldDB" id="A0A511YWW0"/>
<evidence type="ECO:0000256" key="4">
    <source>
        <dbReference type="ARBA" id="ARBA00023295"/>
    </source>
</evidence>
<gene>
    <name evidence="9" type="ORF">AFE02nite_14210</name>
</gene>
<evidence type="ECO:0000256" key="6">
    <source>
        <dbReference type="RuleBase" id="RU361174"/>
    </source>
</evidence>
<keyword evidence="4 6" id="KW-0326">Glycosidase</keyword>
<feature type="chain" id="PRO_5022131731" description="Beta-xylanase" evidence="7">
    <location>
        <begin position="45"/>
        <end position="1026"/>
    </location>
</feature>
<keyword evidence="1" id="KW-0677">Repeat</keyword>